<evidence type="ECO:0000256" key="3">
    <source>
        <dbReference type="ARBA" id="ARBA00022705"/>
    </source>
</evidence>
<keyword evidence="5" id="KW-0234">DNA repair</keyword>
<dbReference type="PANTHER" id="PTHR47810:SF1">
    <property type="entry name" value="DNA LIGASE B"/>
    <property type="match status" value="1"/>
</dbReference>
<dbReference type="InterPro" id="IPR050326">
    <property type="entry name" value="NAD_dep_DNA_ligaseB"/>
</dbReference>
<dbReference type="GO" id="GO:0006260">
    <property type="term" value="P:DNA replication"/>
    <property type="evidence" value="ECO:0007669"/>
    <property type="project" value="UniProtKB-KW"/>
</dbReference>
<accession>A0A833JQC0</accession>
<dbReference type="GO" id="GO:0006310">
    <property type="term" value="P:DNA recombination"/>
    <property type="evidence" value="ECO:0007669"/>
    <property type="project" value="InterPro"/>
</dbReference>
<dbReference type="PANTHER" id="PTHR47810">
    <property type="entry name" value="DNA LIGASE"/>
    <property type="match status" value="1"/>
</dbReference>
<dbReference type="RefSeq" id="WP_153740359.1">
    <property type="nucleotide sequence ID" value="NZ_WBMP01000005.1"/>
</dbReference>
<dbReference type="InterPro" id="IPR012340">
    <property type="entry name" value="NA-bd_OB-fold"/>
</dbReference>
<dbReference type="Pfam" id="PF14743">
    <property type="entry name" value="DNA_ligase_OB_2"/>
    <property type="match status" value="1"/>
</dbReference>
<dbReference type="PROSITE" id="PS50160">
    <property type="entry name" value="DNA_LIGASE_A3"/>
    <property type="match status" value="1"/>
</dbReference>
<keyword evidence="4" id="KW-0227">DNA damage</keyword>
<evidence type="ECO:0000256" key="6">
    <source>
        <dbReference type="ARBA" id="ARBA00034003"/>
    </source>
</evidence>
<dbReference type="Gene3D" id="3.30.470.30">
    <property type="entry name" value="DNA ligase/mRNA capping enzyme"/>
    <property type="match status" value="1"/>
</dbReference>
<comment type="cofactor">
    <cofactor evidence="1">
        <name>a divalent metal cation</name>
        <dbReference type="ChEBI" id="CHEBI:60240"/>
    </cofactor>
</comment>
<dbReference type="SUPFAM" id="SSF50249">
    <property type="entry name" value="Nucleic acid-binding proteins"/>
    <property type="match status" value="1"/>
</dbReference>
<comment type="caution">
    <text evidence="8">The sequence shown here is derived from an EMBL/GenBank/DDBJ whole genome shotgun (WGS) entry which is preliminary data.</text>
</comment>
<evidence type="ECO:0000313" key="8">
    <source>
        <dbReference type="EMBL" id="KAE8546122.1"/>
    </source>
</evidence>
<protein>
    <recommendedName>
        <fullName evidence="7">ATP-dependent DNA ligase family profile domain-containing protein</fullName>
    </recommendedName>
</protein>
<dbReference type="SUPFAM" id="SSF56091">
    <property type="entry name" value="DNA ligase/mRNA capping enzyme, catalytic domain"/>
    <property type="match status" value="1"/>
</dbReference>
<dbReference type="Proteomes" id="UP000469950">
    <property type="component" value="Unassembled WGS sequence"/>
</dbReference>
<name>A0A833JQC0_MARNT</name>
<evidence type="ECO:0000256" key="5">
    <source>
        <dbReference type="ARBA" id="ARBA00023204"/>
    </source>
</evidence>
<sequence>MNTNEVLWQLDHLAGLTPTEKKVELRNLLTDTTFSRVIKFALDPFITFGVNKVPMPTIPANLDWQFGDTTWILLEQLATRRVTGNTALTLINEELMTMSPSSRKLLERILTKDLRCGVTAKTVNSVVPGTIPTFDCQLAHKYEQKHIKQWPVAVEPKYDGMRALLILEHSGGQFVSRTGKPFTAVQWLADEVHRWIFVDRNALLTPMSGMVIDGELVNPEGDFYAIGGARGKSEFRDAHFMAFDMLRINHFKKGHDPSPYRERQMALSVWVEDINHQHVKRAPVWYAGDHNEVMEYYSAVRHDGGEGVIVKPTDGDYRCTRSRNWLKIKDQQTVDAPIIGLEEGTGKYRGMLGAVIVDLEGVEVRVGSGFTDEQRLVMWVDVVRDNSMGRLIEIEYHEKTPDGSLRHPRFVRFRDDKPVEDGVGV</sequence>
<keyword evidence="2" id="KW-0436">Ligase</keyword>
<reference evidence="8 9" key="1">
    <citation type="submission" date="2019-10" db="EMBL/GenBank/DDBJ databases">
        <title>Draft genome sequence of Marinobacter hydrocarbonoclasticus NCT7M from the microbiome of the marine copepod.</title>
        <authorList>
            <person name="Nuttall R."/>
            <person name="Sharma G."/>
            <person name="Moisander P."/>
        </authorList>
    </citation>
    <scope>NUCLEOTIDE SEQUENCE [LARGE SCALE GENOMIC DNA]</scope>
    <source>
        <strain evidence="8 9">NCT7M</strain>
    </source>
</reference>
<dbReference type="GO" id="GO:0005524">
    <property type="term" value="F:ATP binding"/>
    <property type="evidence" value="ECO:0007669"/>
    <property type="project" value="InterPro"/>
</dbReference>
<organism evidence="8 9">
    <name type="scientific">Marinobacter nauticus</name>
    <name type="common">Marinobacter hydrocarbonoclasticus</name>
    <name type="synonym">Marinobacter aquaeolei</name>
    <dbReference type="NCBI Taxonomy" id="2743"/>
    <lineage>
        <taxon>Bacteria</taxon>
        <taxon>Pseudomonadati</taxon>
        <taxon>Pseudomonadota</taxon>
        <taxon>Gammaproteobacteria</taxon>
        <taxon>Pseudomonadales</taxon>
        <taxon>Marinobacteraceae</taxon>
        <taxon>Marinobacter</taxon>
    </lineage>
</organism>
<evidence type="ECO:0000259" key="7">
    <source>
        <dbReference type="PROSITE" id="PS50160"/>
    </source>
</evidence>
<gene>
    <name evidence="8" type="ORF">F6453_1368</name>
</gene>
<evidence type="ECO:0000256" key="2">
    <source>
        <dbReference type="ARBA" id="ARBA00022598"/>
    </source>
</evidence>
<proteinExistence type="predicted"/>
<feature type="domain" description="ATP-dependent DNA ligase family profile" evidence="7">
    <location>
        <begin position="240"/>
        <end position="361"/>
    </location>
</feature>
<dbReference type="Pfam" id="PF01068">
    <property type="entry name" value="DNA_ligase_A_M"/>
    <property type="match status" value="1"/>
</dbReference>
<keyword evidence="3" id="KW-0235">DNA replication</keyword>
<dbReference type="EMBL" id="WBMP01000005">
    <property type="protein sequence ID" value="KAE8546122.1"/>
    <property type="molecule type" value="Genomic_DNA"/>
</dbReference>
<dbReference type="CDD" id="cd08041">
    <property type="entry name" value="OBF_kDNA_ligase_like"/>
    <property type="match status" value="1"/>
</dbReference>
<dbReference type="Gene3D" id="2.40.50.140">
    <property type="entry name" value="Nucleic acid-binding proteins"/>
    <property type="match status" value="1"/>
</dbReference>
<dbReference type="GO" id="GO:0003910">
    <property type="term" value="F:DNA ligase (ATP) activity"/>
    <property type="evidence" value="ECO:0007669"/>
    <property type="project" value="UniProtKB-EC"/>
</dbReference>
<dbReference type="GO" id="GO:0006281">
    <property type="term" value="P:DNA repair"/>
    <property type="evidence" value="ECO:0007669"/>
    <property type="project" value="UniProtKB-KW"/>
</dbReference>
<evidence type="ECO:0000256" key="1">
    <source>
        <dbReference type="ARBA" id="ARBA00001968"/>
    </source>
</evidence>
<evidence type="ECO:0000313" key="9">
    <source>
        <dbReference type="Proteomes" id="UP000469950"/>
    </source>
</evidence>
<dbReference type="AlphaFoldDB" id="A0A833JQC0"/>
<evidence type="ECO:0000256" key="4">
    <source>
        <dbReference type="ARBA" id="ARBA00022763"/>
    </source>
</evidence>
<dbReference type="InterPro" id="IPR029319">
    <property type="entry name" value="DNA_ligase_OB"/>
</dbReference>
<comment type="catalytic activity">
    <reaction evidence="6">
        <text>ATP + (deoxyribonucleotide)n-3'-hydroxyl + 5'-phospho-(deoxyribonucleotide)m = (deoxyribonucleotide)n+m + AMP + diphosphate.</text>
        <dbReference type="EC" id="6.5.1.1"/>
    </reaction>
</comment>
<dbReference type="InterPro" id="IPR012310">
    <property type="entry name" value="DNA_ligase_ATP-dep_cent"/>
</dbReference>